<protein>
    <submittedName>
        <fullName evidence="2">Phasin protein</fullName>
    </submittedName>
</protein>
<dbReference type="Pfam" id="PF09361">
    <property type="entry name" value="Phasin_2"/>
    <property type="match status" value="1"/>
</dbReference>
<dbReference type="Proteomes" id="UP000192330">
    <property type="component" value="Unassembled WGS sequence"/>
</dbReference>
<feature type="domain" description="Phasin" evidence="1">
    <location>
        <begin position="23"/>
        <end position="117"/>
    </location>
</feature>
<accession>A0A1W2EGC3</accession>
<evidence type="ECO:0000313" key="2">
    <source>
        <dbReference type="EMBL" id="SMD08685.1"/>
    </source>
</evidence>
<evidence type="ECO:0000313" key="3">
    <source>
        <dbReference type="Proteomes" id="UP000192330"/>
    </source>
</evidence>
<reference evidence="2 3" key="1">
    <citation type="submission" date="2017-04" db="EMBL/GenBank/DDBJ databases">
        <authorList>
            <person name="Afonso C.L."/>
            <person name="Miller P.J."/>
            <person name="Scott M.A."/>
            <person name="Spackman E."/>
            <person name="Goraichik I."/>
            <person name="Dimitrov K.M."/>
            <person name="Suarez D.L."/>
            <person name="Swayne D.E."/>
        </authorList>
    </citation>
    <scope>NUCLEOTIDE SEQUENCE [LARGE SCALE GENOMIC DNA]</scope>
    <source>
        <strain evidence="2 3">CGMCC 1.12644</strain>
    </source>
</reference>
<evidence type="ECO:0000259" key="1">
    <source>
        <dbReference type="Pfam" id="PF09361"/>
    </source>
</evidence>
<dbReference type="RefSeq" id="WP_084354914.1">
    <property type="nucleotide sequence ID" value="NZ_FWYD01000028.1"/>
</dbReference>
<keyword evidence="3" id="KW-1185">Reference proteome</keyword>
<dbReference type="EMBL" id="FWYD01000028">
    <property type="protein sequence ID" value="SMD08685.1"/>
    <property type="molecule type" value="Genomic_DNA"/>
</dbReference>
<dbReference type="InterPro" id="IPR018968">
    <property type="entry name" value="Phasin"/>
</dbReference>
<organism evidence="2 3">
    <name type="scientific">Primorskyibacter flagellatus</name>
    <dbReference type="NCBI Taxonomy" id="1387277"/>
    <lineage>
        <taxon>Bacteria</taxon>
        <taxon>Pseudomonadati</taxon>
        <taxon>Pseudomonadota</taxon>
        <taxon>Alphaproteobacteria</taxon>
        <taxon>Rhodobacterales</taxon>
        <taxon>Roseobacteraceae</taxon>
        <taxon>Primorskyibacter</taxon>
    </lineage>
</organism>
<gene>
    <name evidence="2" type="ORF">SAMN06295998_12826</name>
</gene>
<name>A0A1W2EGC3_9RHOB</name>
<sequence>MTKTTDMTAMFKDAMTAFPIDASAAEGAFKSTADLNEKISTVALTAVEESTALSTKWTQDTLKGMSDVSKAKAQPTDYAQAMTDFVSNYSKAATEHMTAFAEIAKKAQADTLELMTAAGKTFSEDATSAVKSATAAK</sequence>
<dbReference type="AlphaFoldDB" id="A0A1W2EGC3"/>
<dbReference type="STRING" id="1387277.SAMN06295998_12826"/>
<dbReference type="OrthoDB" id="9832710at2"/>
<proteinExistence type="predicted"/>